<dbReference type="Proteomes" id="UP000192578">
    <property type="component" value="Unassembled WGS sequence"/>
</dbReference>
<dbReference type="GO" id="GO:0019344">
    <property type="term" value="P:cysteine biosynthetic process"/>
    <property type="evidence" value="ECO:0007669"/>
    <property type="project" value="UniProtKB-ARBA"/>
</dbReference>
<feature type="domain" description="Tryptophan synthase beta chain-like PALP" evidence="1">
    <location>
        <begin position="81"/>
        <end position="373"/>
    </location>
</feature>
<reference evidence="3" key="1">
    <citation type="submission" date="2017-01" db="EMBL/GenBank/DDBJ databases">
        <title>Comparative genomics of anhydrobiosis in the tardigrade Hypsibius dujardini.</title>
        <authorList>
            <person name="Yoshida Y."/>
            <person name="Koutsovoulos G."/>
            <person name="Laetsch D."/>
            <person name="Stevens L."/>
            <person name="Kumar S."/>
            <person name="Horikawa D."/>
            <person name="Ishino K."/>
            <person name="Komine S."/>
            <person name="Tomita M."/>
            <person name="Blaxter M."/>
            <person name="Arakawa K."/>
        </authorList>
    </citation>
    <scope>NUCLEOTIDE SEQUENCE [LARGE SCALE GENOMIC DNA]</scope>
    <source>
        <strain evidence="3">Z151</strain>
    </source>
</reference>
<comment type="caution">
    <text evidence="2">The sequence shown here is derived from an EMBL/GenBank/DDBJ whole genome shotgun (WGS) entry which is preliminary data.</text>
</comment>
<dbReference type="CDD" id="cd01561">
    <property type="entry name" value="CBS_like"/>
    <property type="match status" value="1"/>
</dbReference>
<sequence>MEQSLISAGSGCFCRKRGKQVLYASVLRQPQFISPLLPHGYLELLTTSALTGRSCKKQAKSELYRMSTATSPRHLMVAHSITDLVGGTPALCLKRMFPDHHVLAKLEFLNPLLSVKDRPALHLVEAIARTQLVAPGGLLIVPTSGNFGLAVATFGRLHGYRVVAVMASDTAEAKQKLLQSVCGEVIVCDGSLNSNEPGGYVHTARQLANNTPNSYVVDQFHNPLNPEAHYFSTGPELLQQMDGRIDIFFSIMGTGGTFSGVSRYLIERSPATRIVLVDVHGGIIKMSHDGGVPAWRDHPVSSISDNFIPSTADLSFADMVIEVSGESAFEFSRRAREKEGLFVGASAGAVLSGIQAYIDRYGLAAGARIGCVLGDSSRTYGSKLCDKCPEFSHLEAPVLLPRTPGVLHLNRQLRHLTALKADYYRGGACEITLTSVSTNISESVIALYTTTGEQLAAYIYEKSDKINDMGRCLMKGALVSWAVVDLCFASDVVVKLTGNDNELTALKKYILDSFHLATSLYERLYNLPRAEIKFFEYSSAGAEVSEVRLNIDKYLLGFSGGKDSTLSYEIMTRAGVDVTKFQVVYDDNEIAAEGRIRKTIHNEGLYSIVSPSRRSPVYGTFEHQEDDIHATILAPYTVDQDGKPATVALGLPWEVLHCLNDSCPDLVPSETARSLQSLEQFARSLGLTHFKVVSPIANLSSFGVFRMLAKWRGRDSLTTFYSCWQENPDLSACGQCTKCKRVGLVESLLFEDGHGRASADDLPPFAKMFGSVYSELFLTHRALCGSSLLLDDVTALATEQKFTDAIAAADFAPLDVVGLTVGLNVLSKA</sequence>
<evidence type="ECO:0000313" key="3">
    <source>
        <dbReference type="Proteomes" id="UP000192578"/>
    </source>
</evidence>
<gene>
    <name evidence="2" type="ORF">BV898_18472</name>
</gene>
<evidence type="ECO:0000259" key="1">
    <source>
        <dbReference type="Pfam" id="PF00291"/>
    </source>
</evidence>
<dbReference type="OrthoDB" id="10259545at2759"/>
<dbReference type="EMBL" id="MTYJ01000367">
    <property type="protein sequence ID" value="OWA54050.1"/>
    <property type="molecule type" value="Genomic_DNA"/>
</dbReference>
<dbReference type="Gene3D" id="3.40.50.1100">
    <property type="match status" value="2"/>
</dbReference>
<protein>
    <submittedName>
        <fullName evidence="2">Cystathionine beta-synthase</fullName>
    </submittedName>
</protein>
<proteinExistence type="predicted"/>
<dbReference type="InterPro" id="IPR050214">
    <property type="entry name" value="Cys_Synth/Cystath_Beta-Synth"/>
</dbReference>
<keyword evidence="3" id="KW-1185">Reference proteome</keyword>
<dbReference type="PANTHER" id="PTHR10314">
    <property type="entry name" value="CYSTATHIONINE BETA-SYNTHASE"/>
    <property type="match status" value="1"/>
</dbReference>
<accession>A0A9X6RNH6</accession>
<dbReference type="InterPro" id="IPR001926">
    <property type="entry name" value="TrpB-like_PALP"/>
</dbReference>
<dbReference type="Pfam" id="PF00291">
    <property type="entry name" value="PALP"/>
    <property type="match status" value="1"/>
</dbReference>
<dbReference type="SUPFAM" id="SSF53686">
    <property type="entry name" value="Tryptophan synthase beta subunit-like PLP-dependent enzymes"/>
    <property type="match status" value="1"/>
</dbReference>
<evidence type="ECO:0000313" key="2">
    <source>
        <dbReference type="EMBL" id="OWA54050.1"/>
    </source>
</evidence>
<dbReference type="AlphaFoldDB" id="A0A9X6RNH6"/>
<organism evidence="2 3">
    <name type="scientific">Hypsibius exemplaris</name>
    <name type="common">Freshwater tardigrade</name>
    <dbReference type="NCBI Taxonomy" id="2072580"/>
    <lineage>
        <taxon>Eukaryota</taxon>
        <taxon>Metazoa</taxon>
        <taxon>Ecdysozoa</taxon>
        <taxon>Tardigrada</taxon>
        <taxon>Eutardigrada</taxon>
        <taxon>Parachela</taxon>
        <taxon>Hypsibioidea</taxon>
        <taxon>Hypsibiidae</taxon>
        <taxon>Hypsibius</taxon>
    </lineage>
</organism>
<name>A0A9X6RNH6_HYPEX</name>
<dbReference type="InterPro" id="IPR036052">
    <property type="entry name" value="TrpB-like_PALP_sf"/>
</dbReference>